<evidence type="ECO:0000256" key="1">
    <source>
        <dbReference type="ARBA" id="ARBA00004251"/>
    </source>
</evidence>
<evidence type="ECO:0000256" key="9">
    <source>
        <dbReference type="SAM" id="MobiDB-lite"/>
    </source>
</evidence>
<dbReference type="PANTHER" id="PTHR15583:SF13">
    <property type="entry name" value="INTERLEUKIN-17 RECEPTOR A"/>
    <property type="match status" value="1"/>
</dbReference>
<name>A0AAV7SPR2_PLEWA</name>
<dbReference type="InterPro" id="IPR032356">
    <property type="entry name" value="IL17R_A/B_N"/>
</dbReference>
<dbReference type="AlphaFoldDB" id="A0AAV7SPR2"/>
<dbReference type="Proteomes" id="UP001066276">
    <property type="component" value="Chromosome 4_2"/>
</dbReference>
<evidence type="ECO:0000259" key="12">
    <source>
        <dbReference type="PROSITE" id="PS51534"/>
    </source>
</evidence>
<dbReference type="EMBL" id="JANPWB010000008">
    <property type="protein sequence ID" value="KAJ1166096.1"/>
    <property type="molecule type" value="Genomic_DNA"/>
</dbReference>
<comment type="caution">
    <text evidence="13">The sequence shown here is derived from an EMBL/GenBank/DDBJ whole genome shotgun (WGS) entry which is preliminary data.</text>
</comment>
<keyword evidence="3 10" id="KW-0812">Transmembrane</keyword>
<proteinExistence type="predicted"/>
<feature type="domain" description="SEFIR" evidence="12">
    <location>
        <begin position="359"/>
        <end position="515"/>
    </location>
</feature>
<organism evidence="13 14">
    <name type="scientific">Pleurodeles waltl</name>
    <name type="common">Iberian ribbed newt</name>
    <dbReference type="NCBI Taxonomy" id="8319"/>
    <lineage>
        <taxon>Eukaryota</taxon>
        <taxon>Metazoa</taxon>
        <taxon>Chordata</taxon>
        <taxon>Craniata</taxon>
        <taxon>Vertebrata</taxon>
        <taxon>Euteleostomi</taxon>
        <taxon>Amphibia</taxon>
        <taxon>Batrachia</taxon>
        <taxon>Caudata</taxon>
        <taxon>Salamandroidea</taxon>
        <taxon>Salamandridae</taxon>
        <taxon>Pleurodelinae</taxon>
        <taxon>Pleurodeles</taxon>
    </lineage>
</organism>
<dbReference type="InterPro" id="IPR013568">
    <property type="entry name" value="SEFIR_dom"/>
</dbReference>
<feature type="chain" id="PRO_5043865943" description="SEFIR domain-containing protein" evidence="11">
    <location>
        <begin position="27"/>
        <end position="820"/>
    </location>
</feature>
<dbReference type="InterPro" id="IPR038683">
    <property type="entry name" value="IL17RA/B_FnIII-like_1_sf"/>
</dbReference>
<gene>
    <name evidence="13" type="ORF">NDU88_006506</name>
</gene>
<keyword evidence="6 10" id="KW-0472">Membrane</keyword>
<keyword evidence="8" id="KW-0325">Glycoprotein</keyword>
<keyword evidence="7" id="KW-0675">Receptor</keyword>
<dbReference type="GO" id="GO:0005886">
    <property type="term" value="C:plasma membrane"/>
    <property type="evidence" value="ECO:0007669"/>
    <property type="project" value="UniProtKB-SubCell"/>
</dbReference>
<feature type="compositionally biased region" description="Polar residues" evidence="9">
    <location>
        <begin position="778"/>
        <end position="795"/>
    </location>
</feature>
<keyword evidence="4 11" id="KW-0732">Signal</keyword>
<evidence type="ECO:0000313" key="13">
    <source>
        <dbReference type="EMBL" id="KAJ1166096.1"/>
    </source>
</evidence>
<dbReference type="FunFam" id="3.40.50.11530:FF:000002">
    <property type="entry name" value="Interleukin 17 receptor A"/>
    <property type="match status" value="1"/>
</dbReference>
<dbReference type="InterPro" id="IPR039465">
    <property type="entry name" value="IL-17_rcpt-like"/>
</dbReference>
<dbReference type="Pfam" id="PF16578">
    <property type="entry name" value="IL17R_fnIII_D2"/>
    <property type="match status" value="1"/>
</dbReference>
<feature type="signal peptide" evidence="11">
    <location>
        <begin position="1"/>
        <end position="26"/>
    </location>
</feature>
<evidence type="ECO:0000256" key="10">
    <source>
        <dbReference type="SAM" id="Phobius"/>
    </source>
</evidence>
<evidence type="ECO:0000256" key="11">
    <source>
        <dbReference type="SAM" id="SignalP"/>
    </source>
</evidence>
<dbReference type="Gene3D" id="3.40.50.11530">
    <property type="match status" value="1"/>
</dbReference>
<dbReference type="Pfam" id="PF16556">
    <property type="entry name" value="IL17R_fnIII_D1"/>
    <property type="match status" value="1"/>
</dbReference>
<feature type="region of interest" description="Disordered" evidence="9">
    <location>
        <begin position="772"/>
        <end position="796"/>
    </location>
</feature>
<dbReference type="PROSITE" id="PS51534">
    <property type="entry name" value="SEFIR"/>
    <property type="match status" value="1"/>
</dbReference>
<evidence type="ECO:0000256" key="4">
    <source>
        <dbReference type="ARBA" id="ARBA00022729"/>
    </source>
</evidence>
<sequence length="820" mass="92122">MASSRACPAALVFALLLGSLCPGAAALWILESPPFSCSQEGLRCHVTTSSCLHISWLQPYNLTPSAPSFLSVNLDFIQDEKGQLFPALKIEWMIATDASILFLQGAQVLVLQMDNKQVCADFNFENYLEHQRRPDGEKWQFAYNRFIVDPELSYLVTVQHLPQSDGGQDPNQKSLLYKVPGCDHVDMKKTMPCELRGSTWKPNIAVDVEQQANLVVSFSSSNISSTYHILVKSYSPPSEVSCKSVPQVVSQVGPEQRVNVSIAMDDTRTTCCQYKVEIWGSFPGCGTDCRRTVTTVPCPTFPPHPTISPGLTSRDRWYIMASFALLVCFSTAGIIFLVLTPGQIMEKESEDLPPPFSKNPKVWIVYSADHALYVDVVLKLADFLRVKCAADVVLDLLHEKEIAKVGIMAWLTSQKQDIEKLSGKIIILCSSGTQAKWQAMMDKPRVSLRQDRKSPFGDCFTAALNLIMHDFQRPANFGKYIIAYVGNISTEDDIPEPLKATSKYRLMEKFEDVFFRIHDREQYEPGRILNVDEVTGQDYTQHPSGQYLQVAICKFRKWQEMHPDWFMKECLEESRNHHSEELDVDFRVDALWDPLLRERATLKLQPVFTMPKDNDCLSVGLHIQEPEAAVTRMEPLLPHTDHYAQPALQTEIYISDAGVGDFVQRQEPLFSKEYANTGVKQQPYQANWTDNVPVHQVDLALKTGTLLNDDSGHLPLGGSVGSQNWLLPGTDNLSEEEKRNLEQLKQFQQCLAFSGLLPLDEEEQQLVQVSPGKDIGDQRQSLQSDQGYISRTSSPPLEVSGDCIQFVVKELKTSDPGISS</sequence>
<dbReference type="Gene3D" id="2.60.40.2150">
    <property type="entry name" value="Interleukin-17 receptor A/B, fibronectin-III-like domain 2"/>
    <property type="match status" value="1"/>
</dbReference>
<reference evidence="13" key="1">
    <citation type="journal article" date="2022" name="bioRxiv">
        <title>Sequencing and chromosome-scale assembly of the giantPleurodeles waltlgenome.</title>
        <authorList>
            <person name="Brown T."/>
            <person name="Elewa A."/>
            <person name="Iarovenko S."/>
            <person name="Subramanian E."/>
            <person name="Araus A.J."/>
            <person name="Petzold A."/>
            <person name="Susuki M."/>
            <person name="Suzuki K.-i.T."/>
            <person name="Hayashi T."/>
            <person name="Toyoda A."/>
            <person name="Oliveira C."/>
            <person name="Osipova E."/>
            <person name="Leigh N.D."/>
            <person name="Simon A."/>
            <person name="Yun M.H."/>
        </authorList>
    </citation>
    <scope>NUCLEOTIDE SEQUENCE</scope>
    <source>
        <strain evidence="13">20211129_DDA</strain>
        <tissue evidence="13">Liver</tissue>
    </source>
</reference>
<comment type="subcellular location">
    <subcellularLocation>
        <location evidence="1">Cell membrane</location>
        <topology evidence="1">Single-pass type I membrane protein</topology>
    </subcellularLocation>
</comment>
<keyword evidence="14" id="KW-1185">Reference proteome</keyword>
<accession>A0AAV7SPR2</accession>
<evidence type="ECO:0000256" key="2">
    <source>
        <dbReference type="ARBA" id="ARBA00022475"/>
    </source>
</evidence>
<evidence type="ECO:0000256" key="8">
    <source>
        <dbReference type="ARBA" id="ARBA00023180"/>
    </source>
</evidence>
<evidence type="ECO:0000256" key="7">
    <source>
        <dbReference type="ARBA" id="ARBA00023170"/>
    </source>
</evidence>
<evidence type="ECO:0000256" key="3">
    <source>
        <dbReference type="ARBA" id="ARBA00022692"/>
    </source>
</evidence>
<dbReference type="Gene3D" id="2.60.40.2160">
    <property type="entry name" value="Interleukin-17 receptor A/B, fibronectin-III-like domain 1"/>
    <property type="match status" value="1"/>
</dbReference>
<evidence type="ECO:0000256" key="5">
    <source>
        <dbReference type="ARBA" id="ARBA00022989"/>
    </source>
</evidence>
<keyword evidence="2" id="KW-1003">Cell membrane</keyword>
<dbReference type="Pfam" id="PF08357">
    <property type="entry name" value="SEFIR"/>
    <property type="match status" value="1"/>
</dbReference>
<dbReference type="InterPro" id="IPR043046">
    <property type="entry name" value="IL17RA/B_FnIII-like_2_sf"/>
</dbReference>
<dbReference type="GO" id="GO:0030368">
    <property type="term" value="F:interleukin-17 receptor activity"/>
    <property type="evidence" value="ECO:0007669"/>
    <property type="project" value="InterPro"/>
</dbReference>
<dbReference type="PANTHER" id="PTHR15583">
    <property type="entry name" value="INTERLEUKIN-17 RECEPTOR"/>
    <property type="match status" value="1"/>
</dbReference>
<evidence type="ECO:0000256" key="6">
    <source>
        <dbReference type="ARBA" id="ARBA00023136"/>
    </source>
</evidence>
<evidence type="ECO:0000313" key="14">
    <source>
        <dbReference type="Proteomes" id="UP001066276"/>
    </source>
</evidence>
<protein>
    <recommendedName>
        <fullName evidence="12">SEFIR domain-containing protein</fullName>
    </recommendedName>
</protein>
<keyword evidence="5 10" id="KW-1133">Transmembrane helix</keyword>
<feature type="transmembrane region" description="Helical" evidence="10">
    <location>
        <begin position="317"/>
        <end position="339"/>
    </location>
</feature>